<dbReference type="EMBL" id="NTYW01000037">
    <property type="protein sequence ID" value="PES33333.1"/>
    <property type="molecule type" value="Genomic_DNA"/>
</dbReference>
<comment type="caution">
    <text evidence="1">The sequence shown here is derived from an EMBL/GenBank/DDBJ whole genome shotgun (WGS) entry which is preliminary data.</text>
</comment>
<dbReference type="Proteomes" id="UP000220341">
    <property type="component" value="Unassembled WGS sequence"/>
</dbReference>
<evidence type="ECO:0000313" key="1">
    <source>
        <dbReference type="EMBL" id="PES33333.1"/>
    </source>
</evidence>
<name>A0AAE5P2X3_PRIMG</name>
<organism evidence="1 2">
    <name type="scientific">Priestia megaterium</name>
    <name type="common">Bacillus megaterium</name>
    <dbReference type="NCBI Taxonomy" id="1404"/>
    <lineage>
        <taxon>Bacteria</taxon>
        <taxon>Bacillati</taxon>
        <taxon>Bacillota</taxon>
        <taxon>Bacilli</taxon>
        <taxon>Bacillales</taxon>
        <taxon>Bacillaceae</taxon>
        <taxon>Priestia</taxon>
    </lineage>
</organism>
<protein>
    <submittedName>
        <fullName evidence="1">Uncharacterized protein</fullName>
    </submittedName>
</protein>
<proteinExistence type="predicted"/>
<evidence type="ECO:0000313" key="2">
    <source>
        <dbReference type="Proteomes" id="UP000220341"/>
    </source>
</evidence>
<accession>A0AAE5P2X3</accession>
<reference evidence="1 2" key="1">
    <citation type="submission" date="2017-09" db="EMBL/GenBank/DDBJ databases">
        <title>Large-scale bioinformatics analysis of Bacillus genomes uncovers conserved roles of natural products in bacterial physiology.</title>
        <authorList>
            <consortium name="Agbiome Team Llc"/>
            <person name="Bleich R.M."/>
            <person name="Kirk G.J."/>
            <person name="Santa Maria K.C."/>
            <person name="Allen S.E."/>
            <person name="Farag S."/>
            <person name="Shank E.A."/>
            <person name="Bowers A."/>
        </authorList>
    </citation>
    <scope>NUCLEOTIDE SEQUENCE [LARGE SCALE GENOMIC DNA]</scope>
    <source>
        <strain evidence="1 2">AFS003013</strain>
    </source>
</reference>
<dbReference type="AlphaFoldDB" id="A0AAE5P2X3"/>
<sequence>MRKKMTPIMVPISNEIVWERVKKKTYVISKKNKLLKFSIRFYCFTSTILLTLNIEKYRICLLHYCISIRHHFINFKFKKKEAELIIFIKDLIRQQSKNAG</sequence>
<gene>
    <name evidence="1" type="ORF">CN497_21725</name>
</gene>